<accession>A0ABY8L6Q8</accession>
<name>A0ABY8L6Q8_9FLAO</name>
<gene>
    <name evidence="1" type="ORF">P8625_01590</name>
</gene>
<dbReference type="EMBL" id="CP122539">
    <property type="protein sequence ID" value="WGH75883.1"/>
    <property type="molecule type" value="Genomic_DNA"/>
</dbReference>
<dbReference type="Pfam" id="PF13585">
    <property type="entry name" value="CHU_C"/>
    <property type="match status" value="1"/>
</dbReference>
<evidence type="ECO:0000313" key="1">
    <source>
        <dbReference type="EMBL" id="WGH75883.1"/>
    </source>
</evidence>
<dbReference type="Pfam" id="PF13573">
    <property type="entry name" value="SprB"/>
    <property type="match status" value="8"/>
</dbReference>
<dbReference type="InterPro" id="IPR026341">
    <property type="entry name" value="T9SS_type_B"/>
</dbReference>
<dbReference type="InterPro" id="IPR043504">
    <property type="entry name" value="Peptidase_S1_PA_chymotrypsin"/>
</dbReference>
<protein>
    <submittedName>
        <fullName evidence="1">T9SS type B sorting domain-containing protein</fullName>
    </submittedName>
</protein>
<dbReference type="InterPro" id="IPR025667">
    <property type="entry name" value="SprB_repeat"/>
</dbReference>
<dbReference type="NCBIfam" id="TIGR04131">
    <property type="entry name" value="Bac_Flav_CTERM"/>
    <property type="match status" value="1"/>
</dbReference>
<dbReference type="RefSeq" id="WP_279651754.1">
    <property type="nucleotide sequence ID" value="NZ_CP122539.1"/>
</dbReference>
<proteinExistence type="predicted"/>
<keyword evidence="2" id="KW-1185">Reference proteome</keyword>
<reference evidence="1 2" key="1">
    <citation type="submission" date="2023-04" db="EMBL/GenBank/DDBJ databases">
        <title>Tenacibaculum tangerinum sp. nov., isolated from sea tidal flat of South Korea.</title>
        <authorList>
            <person name="Lee S.H."/>
            <person name="Kim J.-J."/>
        </authorList>
    </citation>
    <scope>NUCLEOTIDE SEQUENCE [LARGE SCALE GENOMIC DNA]</scope>
    <source>
        <strain evidence="1 2">GRR-S3-23</strain>
    </source>
</reference>
<organism evidence="1 2">
    <name type="scientific">Tenacibaculum tangerinum</name>
    <dbReference type="NCBI Taxonomy" id="3038772"/>
    <lineage>
        <taxon>Bacteria</taxon>
        <taxon>Pseudomonadati</taxon>
        <taxon>Bacteroidota</taxon>
        <taxon>Flavobacteriia</taxon>
        <taxon>Flavobacteriales</taxon>
        <taxon>Flavobacteriaceae</taxon>
        <taxon>Tenacibaculum</taxon>
    </lineage>
</organism>
<dbReference type="Gene3D" id="2.40.10.10">
    <property type="entry name" value="Trypsin-like serine proteases"/>
    <property type="match status" value="1"/>
</dbReference>
<evidence type="ECO:0000313" key="2">
    <source>
        <dbReference type="Proteomes" id="UP001232001"/>
    </source>
</evidence>
<dbReference type="Proteomes" id="UP001232001">
    <property type="component" value="Chromosome"/>
</dbReference>
<sequence length="4218" mass="446160">MVAGSGFQSYSWENAANPGVVLGTEQTLEVTQTGTYIVTRIAPVGCIGQTETIHVIGYDSEPNPIASFADQVLTCSNNGLELAEIYLCTGDDRTINLPFDPNSQTTVRWFQLDEASCADETQAGCPNVNTACTWNEIGNGEFSRDFADAGEFRLDVLYDGQCPRSYYFNVYKATVTPEIVVEEIICGAPGSITVNNIPSTYQYSLSGISGTATDGYFVDFQDSNVFSVTQAGDYNLTVRLNPSEPGASCNYTFDLIYVGARNIDLQVTGENMECANGPATIRAQINNVPGPYTYTLTLGGNTVGSQVGITDNNYEFTVTDGGNYTVTVSTPQCSATQDIEIIEPAELTLTALKTKDISCEDGSSPGIIELTAGGGTIDTSTGNSYYFAVWTSQGVDLYTNVSDIPASAYLTSGTNSYSYSVPIGSEGVYRFVVIDHNGCYQITGPIEVVIEPELQFSYTTTDISCNGLTNGEINVGVNGDNLGYAVEYSINNTDWFNPGAFSNLAAGSYTIYIRASKNSYQCLYEITNVTINEPEALSGGGAAATNLECNTSGGITYGTITFTPPTGGTGAYTYQYKLSTDSTYTVATTNPATGLPAGIYDVRVVDANGCPLDLDPVEIEGLPTAPTLRRSVDYNCDGTGNITITANPAGSYTYTLGTISNTTGVFTNIAPGAYTVSVDYGSNCTRNINVSVRNDRQLSGSIIGSSDSECFGSDNGSITISAQNIVGSIYEYSIDGGDKWSVTADNPYKIVGLAPDTYNVLIRETDGNASCELDLGSVTLSQPTEILLSASLTQEVTCNTTTSTITAEATGGIPPYTFSIDGGTTWQSSPVFENVPPRAEPYIVMVLDSRQCNECGCTANLFENGDFEDPTRANTTFRFINENDYPGWNIKNEDNDNLIEIWYNNFRGVPAYSGVAHAELNADAIGTMYQEFCTQPGDVINWSVAHRGRAGVDVATVNIGADLLTTDFMQTMTDGNTAWGVYSGQYIVPANQTTTIISFEAVSTATGNRTVGNFIDDVQITIARSSCIPVTVIVEEPEAIDFTLTPVTCYDGTNGTITVDVLSGNDDYQFSINGGAPQSPDTATPNTFTFTGLIDDTYDITVYDGRGCSETRSATILPQLSATVTTVGATCSDGQIVINPSGGDGSYQFIVEDAGGTQTTYPSSPIDVPAGTYTVYVRDKNGGANFCEFTDTVTVTQIPNPTISTSATQPNCSTDTGTITVTTGNGTAPYTVTVTGPTSSTQTGNDLSYSFTGLAGGNYTITVTDVNNCFSLNATEVITVPSTLTSGGPTTATDVTCSPSGTTLGTITFTPPTGGTTPYTYFYKLTTDATYTQVGGTTVTNLGAGTYDTRVVDANGCLLDLNQVTIADLPAAPALSTSVAYNCDGTGTITVTPLDASYEYTLDGTITQTGDNVFNNVAVGTHTISVEYGSGCATEVTVNVAPDQEFTAAVIGQTNPTCIGDTDGTITVEVYFPYNPPSDFEYNIGSGWELANSNPFTIPGFAEGMHNIQVRPTGVASVCDVSLPSVTLTDPTAITVVGLITKEITCNPATGATISPTASNGNGGPYTYELFDSTNTSVPTTSPFTDIPAGTYTVVATDRLGCTGSVTVTVDPILTVTFDAEPQCYDGSNGEIQVTNVTGNGNYQFNINGGPWQFPNAATPNEFTFTGLSATSYVIRVQDEKGCYAEETVTINPQLLAAADVTNASCSDGSIKINPIGGAGNYVYSIVSDGSPAGPFTALDSDTDTRPAGTYDVYVRDNNGVAPYCEYIIQDVVINPVTPVSINAIANHPVCSGDLGSVDGQIVVNTGQAPHTIVITDSSDAVVDTINNFSGSNFSFNNLVADSYLITIIDDLGCEDTFSFSLTDPVAIPMNIKPVLPEDCTTIVPANTGFDFNFGSTTLASFAPYTLWYTVDGTTWTDMSTLPFATSGGDNLYSVRGLTPGQVYYPAIRIMDGATVRCQVNNGIFVMPFQVSGIVVQVTPSGNCTTGYSVTVVAQNGVGPFEFGISTDDPINTNTWYPAIQPGPVDLDPGNPNSDFRRHIFTGIIPGLNYQFYVRDTDTGCIETNKNPIDYSTIDSDFDVNITSTVNNQSCYGANNGQIEFTIEDTDGVLSGDTIGWELYDGITDLPLGITGTIADTETYPYTFDVPPTETLNPGLYFIVIESTSGGTCQWASGDVEILEGSPITGNLNLLNNITCSVDGLIRVENVSGGFGGYTYTVISATNTTLATPITLTGTTFSVAHAEVSVPTLPVNVMVEVTDNNGCSETFGPVALNVSPSPVLEPGDISSSSCASTKTITITADNGAPLGGTPPYRYSNDNGATFTAPTSDTFYTFTALVPGNYDIVVRDANGCATNSIPIVIYPDVDFSLTPAQNLNCVPGQGVFNIEITSGANLGTAGDFTYSVTPVATSAPDNGSITGASTSQNITVTASGIYNVTVTDITSGCSNTKSITIQDPVQPNFTHTATASLCAGDNSGIIELNAVDNGILPLVYEITNTAGTYTVTLPAGDSVFTNLPPDIYSVTGRGANGCTTTLTNIEIEEYDPIVPSTPVVTEFLCTTGNTVNVASVELPSGTTGGSGNYTRVVFTYDPADGSPDENQDGSNFVFTTTNTAGGTVSIVVYDDQGCSETTAATIQPFNALSNPVVTLDNAITCTTGEDITVTYSSTTSVATNITIEGVNGHVYGPITQIGVTSGDFDALPTGDYQITIENPSTGCELVTYHTVAEEPVFDILITDIKDEGCQDGNDGSAVLIFSPSTPYTSGYTYTVYTSAGVDTGINGVGDGDTPQLITTGLSAGTYYVRIDMGGNSPFCQAQSDNFTIAEPTVPLSVVGTETTAVSCNGGSDATITATGSDGWGNYVYQLEETANPGVAYGGYAFSSNNIFINLPAGDYTVVVRDKGGAAGVYCEASDQVVIADPVPVTFTVDETDNVCDTSVGGSITVNAAGGTGTYTYTLSNSGGVVETQVLTATSYTFTNLAADVYTVNVVDSNNCDAGTPTDVTINPDVNFSLVETKKVDCSASPDGIVTVDLVNWVSGTSNYEYDVTGSVDAVLVSNVAITSDPFTITIPSTNDTPQTYTVTVRDLDATPICDVSRTIEIQPEIRPDFAATASVNDICFGSTDGEITVSPTDNGILPLTYTISPDPNDDSGISSNANVVFANLPAGVYTIEAEGINGCTTSTNVEIRGNDEIDIPDNAITVTQFACTEGNTTDVAVITVDRTAITGGTGNYIRAVFLDAAGTVLQDDSNFTYISTDIAGGTYTINVYDENNDCFGTATATINPFTPMTDAEVNVTKAIDCATGENITVKVQPDLANITYTITGSNTGYTDTQTVTLATDVAAFTGLPTDTYTIEISNTNTGCVFVTYHTVEEAPIFDVLATPERACYGGTGSVTINFGSETPYTGAYDYEVFAVGNPTAITSGSGTGGTPTPINNLIAGNYYVSVVMLDSPYCEPTTENFEIIQPVEDLIVNGEPTFINCNVSTSGEILLTAEGGWGNYQYELVNNTTSTTVQNFDSNRRITGLAAGSYTATVQDDNNCLATYEFTLNDPVDITANINVIENDCEGEYSASIEVTNVTGGQAQDNTISYTYILTYPDGVTQVEQSSNIFNNLPAGVNYQVTVRDNKYSCQFIDNVDIVDPTEVQATANIIEDITCNNSEATVEVFGAGGTGAYQYSSDGVNYSDINTFNVGAGEHTFYVRDENNCVKDVVVNVAAYEELEPTLNVESGFVTCNGDANGVLSATVVGGFGNYEYQLLDNNDVVVADWQESSMFGSLGVGTYKINVRSTNRFGVVCFAETATYNIQEPEPLVVDENHTDVSCYGGSDGTITVLASGGNLTGYEYNISSDPTNKFVLDNVFRNLSAGNYTITVKDKLGCLETIDVTIGEPDEFTATLVSTTEQICINDPSPTITIEVEGGTQPYYVSINNIEMPTPYNQNTIVLGAAENIQGGMPYYITVRDSGQGCDIPEPIRLTTAEPVDLQLTVDYEYTCPTGNIILAMVDEVYRNNVSYTLFDGTGNSVATNTTGEFIDVPAGNGYIVTVTHTITSCSESSSSNPIDIIAYQPLVLTIDDSVKNTLIANAEFGLPPYEYSVDGSEFGPDNEFLILQTKDYTITVRDARGCEVTLTVRGEYISIFIPNLFTPDGDGTNDYWYPREVEDYHEIKVFIYDRYARNLANFKGVVEGWDGNYDGKPLPSGDYWYTIYFKELSGQEKKVMGHFTLYR</sequence>